<dbReference type="EMBL" id="CM035413">
    <property type="protein sequence ID" value="KAH7431655.1"/>
    <property type="molecule type" value="Genomic_DNA"/>
</dbReference>
<evidence type="ECO:0000313" key="2">
    <source>
        <dbReference type="EMBL" id="KAH7431655.1"/>
    </source>
</evidence>
<sequence>MAVHSLARTYYVFSVPSSYAMSASLRYLMSTLFVFMIEGNLDTFKRCDSCGGYSSHLHYVCSRFALVNVSATFGSPHEHVEWPLRKSCHAFAVLGDHTVIKV</sequence>
<accession>A0A8T2UDM9</accession>
<proteinExistence type="predicted"/>
<gene>
    <name evidence="2" type="ORF">KP509_08G059200</name>
</gene>
<keyword evidence="1" id="KW-0812">Transmembrane</keyword>
<organism evidence="2 3">
    <name type="scientific">Ceratopteris richardii</name>
    <name type="common">Triangle waterfern</name>
    <dbReference type="NCBI Taxonomy" id="49495"/>
    <lineage>
        <taxon>Eukaryota</taxon>
        <taxon>Viridiplantae</taxon>
        <taxon>Streptophyta</taxon>
        <taxon>Embryophyta</taxon>
        <taxon>Tracheophyta</taxon>
        <taxon>Polypodiopsida</taxon>
        <taxon>Polypodiidae</taxon>
        <taxon>Polypodiales</taxon>
        <taxon>Pteridineae</taxon>
        <taxon>Pteridaceae</taxon>
        <taxon>Parkerioideae</taxon>
        <taxon>Ceratopteris</taxon>
    </lineage>
</organism>
<evidence type="ECO:0000313" key="3">
    <source>
        <dbReference type="Proteomes" id="UP000825935"/>
    </source>
</evidence>
<feature type="transmembrane region" description="Helical" evidence="1">
    <location>
        <begin position="19"/>
        <end position="37"/>
    </location>
</feature>
<dbReference type="Proteomes" id="UP000825935">
    <property type="component" value="Chromosome 8"/>
</dbReference>
<keyword evidence="3" id="KW-1185">Reference proteome</keyword>
<keyword evidence="1" id="KW-1133">Transmembrane helix</keyword>
<reference evidence="2" key="1">
    <citation type="submission" date="2021-08" db="EMBL/GenBank/DDBJ databases">
        <title>WGS assembly of Ceratopteris richardii.</title>
        <authorList>
            <person name="Marchant D.B."/>
            <person name="Chen G."/>
            <person name="Jenkins J."/>
            <person name="Shu S."/>
            <person name="Leebens-Mack J."/>
            <person name="Grimwood J."/>
            <person name="Schmutz J."/>
            <person name="Soltis P."/>
            <person name="Soltis D."/>
            <person name="Chen Z.-H."/>
        </authorList>
    </citation>
    <scope>NUCLEOTIDE SEQUENCE</scope>
    <source>
        <strain evidence="2">Whitten #5841</strain>
        <tissue evidence="2">Leaf</tissue>
    </source>
</reference>
<dbReference type="AlphaFoldDB" id="A0A8T2UDM9"/>
<keyword evidence="1" id="KW-0472">Membrane</keyword>
<evidence type="ECO:0000256" key="1">
    <source>
        <dbReference type="SAM" id="Phobius"/>
    </source>
</evidence>
<comment type="caution">
    <text evidence="2">The sequence shown here is derived from an EMBL/GenBank/DDBJ whole genome shotgun (WGS) entry which is preliminary data.</text>
</comment>
<protein>
    <submittedName>
        <fullName evidence="2">Uncharacterized protein</fullName>
    </submittedName>
</protein>
<name>A0A8T2UDM9_CERRI</name>